<dbReference type="SUPFAM" id="SSF53335">
    <property type="entry name" value="S-adenosyl-L-methionine-dependent methyltransferases"/>
    <property type="match status" value="1"/>
</dbReference>
<protein>
    <submittedName>
        <fullName evidence="1">SAM-dependent methyltransferase</fullName>
    </submittedName>
</protein>
<reference evidence="1 2" key="1">
    <citation type="submission" date="2020-08" db="EMBL/GenBank/DDBJ databases">
        <title>Genomic Encyclopedia of Type Strains, Phase IV (KMG-IV): sequencing the most valuable type-strain genomes for metagenomic binning, comparative biology and taxonomic classification.</title>
        <authorList>
            <person name="Goeker M."/>
        </authorList>
    </citation>
    <scope>NUCLEOTIDE SEQUENCE [LARGE SCALE GENOMIC DNA]</scope>
    <source>
        <strain evidence="1 2">DSM 102234</strain>
    </source>
</reference>
<name>A0A7W6E786_9RHOB</name>
<dbReference type="GO" id="GO:0008168">
    <property type="term" value="F:methyltransferase activity"/>
    <property type="evidence" value="ECO:0007669"/>
    <property type="project" value="UniProtKB-KW"/>
</dbReference>
<comment type="caution">
    <text evidence="1">The sequence shown here is derived from an EMBL/GenBank/DDBJ whole genome shotgun (WGS) entry which is preliminary data.</text>
</comment>
<dbReference type="InterPro" id="IPR029063">
    <property type="entry name" value="SAM-dependent_MTases_sf"/>
</dbReference>
<keyword evidence="1" id="KW-0489">Methyltransferase</keyword>
<sequence>MITFEELLEATKDPRIVALDTSVFSPDDMVNIILQRSEVLGDQHRSGRAIKAWAEGDHGPVKEYVEQMGDTLVRRAAAIIWLEYLELKPTLDTLSPKSVADIGCGYAIFDLFLWQDYPGRILLIDLETTKERHFGFEKEGAAYSNLNVARQFLEANGVTSSDIICINPRTADLTKEAPVDLAVSFISCGFHYPVETYIDLFKTGVEPDGAVILDVRKRKLEAATLSLQDLGKVTVLTAAANGSASRIMLKK</sequence>
<dbReference type="RefSeq" id="WP_184564503.1">
    <property type="nucleotide sequence ID" value="NZ_JACIEI010000003.1"/>
</dbReference>
<dbReference type="EMBL" id="JACIEI010000003">
    <property type="protein sequence ID" value="MBB3993957.1"/>
    <property type="molecule type" value="Genomic_DNA"/>
</dbReference>
<dbReference type="Gene3D" id="3.40.50.150">
    <property type="entry name" value="Vaccinia Virus protein VP39"/>
    <property type="match status" value="1"/>
</dbReference>
<dbReference type="Proteomes" id="UP000530268">
    <property type="component" value="Unassembled WGS sequence"/>
</dbReference>
<organism evidence="1 2">
    <name type="scientific">Sulfitobacter undariae</name>
    <dbReference type="NCBI Taxonomy" id="1563671"/>
    <lineage>
        <taxon>Bacteria</taxon>
        <taxon>Pseudomonadati</taxon>
        <taxon>Pseudomonadota</taxon>
        <taxon>Alphaproteobacteria</taxon>
        <taxon>Rhodobacterales</taxon>
        <taxon>Roseobacteraceae</taxon>
        <taxon>Sulfitobacter</taxon>
    </lineage>
</organism>
<evidence type="ECO:0000313" key="1">
    <source>
        <dbReference type="EMBL" id="MBB3993957.1"/>
    </source>
</evidence>
<accession>A0A7W6E786</accession>
<keyword evidence="2" id="KW-1185">Reference proteome</keyword>
<dbReference type="GO" id="GO:0032259">
    <property type="term" value="P:methylation"/>
    <property type="evidence" value="ECO:0007669"/>
    <property type="project" value="UniProtKB-KW"/>
</dbReference>
<gene>
    <name evidence="1" type="ORF">GGR95_001588</name>
</gene>
<dbReference type="AlphaFoldDB" id="A0A7W6E786"/>
<evidence type="ECO:0000313" key="2">
    <source>
        <dbReference type="Proteomes" id="UP000530268"/>
    </source>
</evidence>
<proteinExistence type="predicted"/>
<keyword evidence="1" id="KW-0808">Transferase</keyword>